<dbReference type="SFLD" id="SFLDG00358">
    <property type="entry name" value="Main_(cytGST)"/>
    <property type="match status" value="1"/>
</dbReference>
<feature type="domain" description="GST N-terminal" evidence="2">
    <location>
        <begin position="1"/>
        <end position="81"/>
    </location>
</feature>
<evidence type="ECO:0000313" key="4">
    <source>
        <dbReference type="EMBL" id="OYX57658.1"/>
    </source>
</evidence>
<organism evidence="4 5">
    <name type="scientific">Brevundimonas subvibrioides</name>
    <dbReference type="NCBI Taxonomy" id="74313"/>
    <lineage>
        <taxon>Bacteria</taxon>
        <taxon>Pseudomonadati</taxon>
        <taxon>Pseudomonadota</taxon>
        <taxon>Alphaproteobacteria</taxon>
        <taxon>Caulobacterales</taxon>
        <taxon>Caulobacteraceae</taxon>
        <taxon>Brevundimonas</taxon>
    </lineage>
</organism>
<dbReference type="PROSITE" id="PS50404">
    <property type="entry name" value="GST_NTER"/>
    <property type="match status" value="1"/>
</dbReference>
<dbReference type="InterPro" id="IPR010987">
    <property type="entry name" value="Glutathione-S-Trfase_C-like"/>
</dbReference>
<dbReference type="InterPro" id="IPR004046">
    <property type="entry name" value="GST_C"/>
</dbReference>
<feature type="domain" description="GST C-terminal" evidence="3">
    <location>
        <begin position="86"/>
        <end position="209"/>
    </location>
</feature>
<dbReference type="PANTHER" id="PTHR44051">
    <property type="entry name" value="GLUTATHIONE S-TRANSFERASE-RELATED"/>
    <property type="match status" value="1"/>
</dbReference>
<dbReference type="SUPFAM" id="SSF47616">
    <property type="entry name" value="GST C-terminal domain-like"/>
    <property type="match status" value="1"/>
</dbReference>
<comment type="similarity">
    <text evidence="1">Belongs to the GST superfamily.</text>
</comment>
<dbReference type="InterPro" id="IPR040079">
    <property type="entry name" value="Glutathione_S-Trfase"/>
</dbReference>
<dbReference type="Gene3D" id="3.40.30.10">
    <property type="entry name" value="Glutaredoxin"/>
    <property type="match status" value="1"/>
</dbReference>
<dbReference type="InterPro" id="IPR004045">
    <property type="entry name" value="Glutathione_S-Trfase_N"/>
</dbReference>
<evidence type="ECO:0008006" key="6">
    <source>
        <dbReference type="Google" id="ProtNLM"/>
    </source>
</evidence>
<dbReference type="CDD" id="cd03188">
    <property type="entry name" value="GST_C_Beta"/>
    <property type="match status" value="1"/>
</dbReference>
<evidence type="ECO:0000259" key="3">
    <source>
        <dbReference type="PROSITE" id="PS50405"/>
    </source>
</evidence>
<name>A0A258HMV5_9CAUL</name>
<proteinExistence type="inferred from homology"/>
<dbReference type="SUPFAM" id="SSF52833">
    <property type="entry name" value="Thioredoxin-like"/>
    <property type="match status" value="1"/>
</dbReference>
<evidence type="ECO:0000259" key="2">
    <source>
        <dbReference type="PROSITE" id="PS50404"/>
    </source>
</evidence>
<dbReference type="InterPro" id="IPR036282">
    <property type="entry name" value="Glutathione-S-Trfase_C_sf"/>
</dbReference>
<protein>
    <recommendedName>
        <fullName evidence="6">Glutathione S-transferase</fullName>
    </recommendedName>
</protein>
<sequence>MPELTFYYTPTTCSLASHIALEESALPFEANRIRLHDPEAVATWRQTNSSGTIPALVSDGRLLTENVAILSYVAELAPEAGLLPDDPFDRARALSLTAWFASTVHITRRMARAPMRMTPDQTTWPSLQAEGRSRFWANLVKIDGLVDGRDWLLGDRLSVADCYATVFYGWAIADEHPVGKLSNFTALFQRMAERPSVQRAMVREKTPPFPG</sequence>
<dbReference type="Pfam" id="PF02798">
    <property type="entry name" value="GST_N"/>
    <property type="match status" value="1"/>
</dbReference>
<dbReference type="InterPro" id="IPR036249">
    <property type="entry name" value="Thioredoxin-like_sf"/>
</dbReference>
<dbReference type="Pfam" id="PF00043">
    <property type="entry name" value="GST_C"/>
    <property type="match status" value="1"/>
</dbReference>
<dbReference type="PANTHER" id="PTHR44051:SF8">
    <property type="entry name" value="GLUTATHIONE S-TRANSFERASE GSTA"/>
    <property type="match status" value="1"/>
</dbReference>
<evidence type="ECO:0000313" key="5">
    <source>
        <dbReference type="Proteomes" id="UP000216147"/>
    </source>
</evidence>
<comment type="caution">
    <text evidence="4">The sequence shown here is derived from an EMBL/GenBank/DDBJ whole genome shotgun (WGS) entry which is preliminary data.</text>
</comment>
<dbReference type="Proteomes" id="UP000216147">
    <property type="component" value="Unassembled WGS sequence"/>
</dbReference>
<gene>
    <name evidence="4" type="ORF">B7Y86_05870</name>
</gene>
<dbReference type="CDD" id="cd03057">
    <property type="entry name" value="GST_N_Beta"/>
    <property type="match status" value="1"/>
</dbReference>
<dbReference type="AlphaFoldDB" id="A0A258HMV5"/>
<dbReference type="Gene3D" id="1.20.1050.10">
    <property type="match status" value="1"/>
</dbReference>
<reference evidence="4 5" key="1">
    <citation type="submission" date="2017-03" db="EMBL/GenBank/DDBJ databases">
        <title>Lifting the veil on microbial sulfur biogeochemistry in mining wastewaters.</title>
        <authorList>
            <person name="Kantor R.S."/>
            <person name="Colenbrander Nelson T."/>
            <person name="Marshall S."/>
            <person name="Bennett D."/>
            <person name="Apte S."/>
            <person name="Camacho D."/>
            <person name="Thomas B.C."/>
            <person name="Warren L.A."/>
            <person name="Banfield J.F."/>
        </authorList>
    </citation>
    <scope>NUCLEOTIDE SEQUENCE [LARGE SCALE GENOMIC DNA]</scope>
    <source>
        <strain evidence="4">32-68-21</strain>
    </source>
</reference>
<evidence type="ECO:0000256" key="1">
    <source>
        <dbReference type="RuleBase" id="RU003494"/>
    </source>
</evidence>
<dbReference type="PROSITE" id="PS50405">
    <property type="entry name" value="GST_CTER"/>
    <property type="match status" value="1"/>
</dbReference>
<dbReference type="SFLD" id="SFLDG01150">
    <property type="entry name" value="Main.1:_Beta-like"/>
    <property type="match status" value="1"/>
</dbReference>
<accession>A0A258HMV5</accession>
<dbReference type="EMBL" id="NCEQ01000005">
    <property type="protein sequence ID" value="OYX57658.1"/>
    <property type="molecule type" value="Genomic_DNA"/>
</dbReference>
<dbReference type="SFLD" id="SFLDS00019">
    <property type="entry name" value="Glutathione_Transferase_(cytos"/>
    <property type="match status" value="1"/>
</dbReference>